<dbReference type="OrthoDB" id="442731at2759"/>
<dbReference type="PANTHER" id="PTHR31263:SF0">
    <property type="entry name" value="CELLULASE FAMILY PROTEIN (AFU_ORTHOLOGUE AFUA_5G14560)"/>
    <property type="match status" value="1"/>
</dbReference>
<comment type="caution">
    <text evidence="2">The sequence shown here is derived from an EMBL/GenBank/DDBJ whole genome shotgun (WGS) entry which is preliminary data.</text>
</comment>
<evidence type="ECO:0000256" key="1">
    <source>
        <dbReference type="SAM" id="SignalP"/>
    </source>
</evidence>
<dbReference type="SUPFAM" id="SSF51445">
    <property type="entry name" value="(Trans)glycosidases"/>
    <property type="match status" value="1"/>
</dbReference>
<feature type="chain" id="PRO_5034286318" evidence="1">
    <location>
        <begin position="17"/>
        <end position="160"/>
    </location>
</feature>
<keyword evidence="3" id="KW-1185">Reference proteome</keyword>
<keyword evidence="1" id="KW-0732">Signal</keyword>
<dbReference type="EMBL" id="JAACJK010000221">
    <property type="protein sequence ID" value="KAF5314686.1"/>
    <property type="molecule type" value="Genomic_DNA"/>
</dbReference>
<feature type="signal peptide" evidence="1">
    <location>
        <begin position="1"/>
        <end position="16"/>
    </location>
</feature>
<gene>
    <name evidence="2" type="ORF">D9611_007045</name>
</gene>
<dbReference type="Gene3D" id="3.20.20.80">
    <property type="entry name" value="Glycosidases"/>
    <property type="match status" value="1"/>
</dbReference>
<name>A0A8H5B1P1_9AGAR</name>
<evidence type="ECO:0000313" key="3">
    <source>
        <dbReference type="Proteomes" id="UP000541558"/>
    </source>
</evidence>
<evidence type="ECO:0000313" key="2">
    <source>
        <dbReference type="EMBL" id="KAF5314686.1"/>
    </source>
</evidence>
<dbReference type="InterPro" id="IPR017853">
    <property type="entry name" value="GH"/>
</dbReference>
<sequence>MRAHFIFLLLLHVVNAIVLHTSGRWIVNPSGQRVKLRCANWAGHQEASIPGGLQQQTPATIAQWLSSDRFNCVRLTFSIDMALNPNQRVSDAFTAAGSSTGVGVSAMQNLYNQAVSKNSWLSSATTRGAYARGIQELEAKGVHDERQPTAAAEWLCYPFA</sequence>
<proteinExistence type="predicted"/>
<protein>
    <submittedName>
        <fullName evidence="2">Uncharacterized protein</fullName>
    </submittedName>
</protein>
<dbReference type="Proteomes" id="UP000541558">
    <property type="component" value="Unassembled WGS sequence"/>
</dbReference>
<dbReference type="AlphaFoldDB" id="A0A8H5B1P1"/>
<reference evidence="2 3" key="1">
    <citation type="journal article" date="2020" name="ISME J.">
        <title>Uncovering the hidden diversity of litter-decomposition mechanisms in mushroom-forming fungi.</title>
        <authorList>
            <person name="Floudas D."/>
            <person name="Bentzer J."/>
            <person name="Ahren D."/>
            <person name="Johansson T."/>
            <person name="Persson P."/>
            <person name="Tunlid A."/>
        </authorList>
    </citation>
    <scope>NUCLEOTIDE SEQUENCE [LARGE SCALE GENOMIC DNA]</scope>
    <source>
        <strain evidence="2 3">CBS 175.51</strain>
    </source>
</reference>
<organism evidence="2 3">
    <name type="scientific">Ephemerocybe angulata</name>
    <dbReference type="NCBI Taxonomy" id="980116"/>
    <lineage>
        <taxon>Eukaryota</taxon>
        <taxon>Fungi</taxon>
        <taxon>Dikarya</taxon>
        <taxon>Basidiomycota</taxon>
        <taxon>Agaricomycotina</taxon>
        <taxon>Agaricomycetes</taxon>
        <taxon>Agaricomycetidae</taxon>
        <taxon>Agaricales</taxon>
        <taxon>Agaricineae</taxon>
        <taxon>Psathyrellaceae</taxon>
        <taxon>Ephemerocybe</taxon>
    </lineage>
</organism>
<accession>A0A8H5B1P1</accession>
<dbReference type="PANTHER" id="PTHR31263">
    <property type="entry name" value="CELLULASE FAMILY PROTEIN (AFU_ORTHOLOGUE AFUA_5G14560)"/>
    <property type="match status" value="1"/>
</dbReference>